<reference evidence="1" key="1">
    <citation type="submission" date="2017-05" db="UniProtKB">
        <authorList>
            <consortium name="EnsemblMetazoa"/>
        </authorList>
    </citation>
    <scope>IDENTIFICATION</scope>
</reference>
<evidence type="ECO:0000313" key="1">
    <source>
        <dbReference type="EnsemblMetazoa" id="Aqu2.1.38045_001"/>
    </source>
</evidence>
<dbReference type="PANTHER" id="PTHR45749">
    <property type="match status" value="1"/>
</dbReference>
<dbReference type="AlphaFoldDB" id="A0A1X7VCM0"/>
<proteinExistence type="predicted"/>
<sequence>MIVSQGYDEASVMSGSCNGVQQRMREVAPYAFYVHCQAHILNLVLVDSAKNNSFAIEFFALVASLYVFMSTSKTHAVSLEKLKQLHPGKQSKELQRLSDTRCACRSLALDVIATTYDAIIATFEHISDESDKAKAVVLFHQIYSLKFLAALIIFQRLMSVSKCQSDQLQSNSNDLLCATSLLLSTLATLKELRQDAI</sequence>
<dbReference type="InterPro" id="IPR012337">
    <property type="entry name" value="RNaseH-like_sf"/>
</dbReference>
<dbReference type="EnsemblMetazoa" id="Aqu2.1.38045_001">
    <property type="protein sequence ID" value="Aqu2.1.38045_001"/>
    <property type="gene ID" value="Aqu2.1.38045"/>
</dbReference>
<name>A0A1X7VCM0_AMPQE</name>
<accession>A0A1X7VCM0</accession>
<dbReference type="PANTHER" id="PTHR45749:SF37">
    <property type="entry name" value="OS05G0311600 PROTEIN"/>
    <property type="match status" value="1"/>
</dbReference>
<dbReference type="STRING" id="400682.A0A1X7VCM0"/>
<dbReference type="eggNOG" id="ENOG502QPQD">
    <property type="taxonomic scope" value="Eukaryota"/>
</dbReference>
<protein>
    <recommendedName>
        <fullName evidence="2">DUF4371 domain-containing protein</fullName>
    </recommendedName>
</protein>
<dbReference type="SUPFAM" id="SSF53098">
    <property type="entry name" value="Ribonuclease H-like"/>
    <property type="match status" value="1"/>
</dbReference>
<dbReference type="OrthoDB" id="1739706at2759"/>
<organism evidence="1">
    <name type="scientific">Amphimedon queenslandica</name>
    <name type="common">Sponge</name>
    <dbReference type="NCBI Taxonomy" id="400682"/>
    <lineage>
        <taxon>Eukaryota</taxon>
        <taxon>Metazoa</taxon>
        <taxon>Porifera</taxon>
        <taxon>Demospongiae</taxon>
        <taxon>Heteroscleromorpha</taxon>
        <taxon>Haplosclerida</taxon>
        <taxon>Niphatidae</taxon>
        <taxon>Amphimedon</taxon>
    </lineage>
</organism>
<evidence type="ECO:0008006" key="2">
    <source>
        <dbReference type="Google" id="ProtNLM"/>
    </source>
</evidence>
<dbReference type="InParanoid" id="A0A1X7VCM0"/>